<gene>
    <name evidence="10" type="ORF">D9619_008357</name>
</gene>
<dbReference type="InterPro" id="IPR013780">
    <property type="entry name" value="Glyco_hydro_b"/>
</dbReference>
<dbReference type="InterPro" id="IPR011013">
    <property type="entry name" value="Gal_mutarotase_sf_dom"/>
</dbReference>
<dbReference type="PANTHER" id="PTHR22762">
    <property type="entry name" value="ALPHA-GLUCOSIDASE"/>
    <property type="match status" value="1"/>
</dbReference>
<evidence type="ECO:0000256" key="2">
    <source>
        <dbReference type="ARBA" id="ARBA00022729"/>
    </source>
</evidence>
<feature type="domain" description="Glycoside hydrolase family 31 TIM barrel" evidence="8">
    <location>
        <begin position="320"/>
        <end position="743"/>
    </location>
</feature>
<dbReference type="PROSITE" id="PS00129">
    <property type="entry name" value="GLYCOSYL_HYDROL_F31_1"/>
    <property type="match status" value="1"/>
</dbReference>
<keyword evidence="2 7" id="KW-0732">Signal</keyword>
<reference evidence="10 11" key="1">
    <citation type="journal article" date="2020" name="ISME J.">
        <title>Uncovering the hidden diversity of litter-decomposition mechanisms in mushroom-forming fungi.</title>
        <authorList>
            <person name="Floudas D."/>
            <person name="Bentzer J."/>
            <person name="Ahren D."/>
            <person name="Johansson T."/>
            <person name="Persson P."/>
            <person name="Tunlid A."/>
        </authorList>
    </citation>
    <scope>NUCLEOTIDE SEQUENCE [LARGE SCALE GENOMIC DNA]</scope>
    <source>
        <strain evidence="10 11">CBS 101986</strain>
    </source>
</reference>
<dbReference type="Pfam" id="PF21365">
    <property type="entry name" value="Glyco_hydro_31_3rd"/>
    <property type="match status" value="1"/>
</dbReference>
<name>A0A8H5F111_9AGAR</name>
<evidence type="ECO:0000259" key="8">
    <source>
        <dbReference type="Pfam" id="PF01055"/>
    </source>
</evidence>
<keyword evidence="3 6" id="KW-0378">Hydrolase</keyword>
<dbReference type="AlphaFoldDB" id="A0A8H5F111"/>
<evidence type="ECO:0000256" key="5">
    <source>
        <dbReference type="ARBA" id="ARBA00023295"/>
    </source>
</evidence>
<evidence type="ECO:0000256" key="3">
    <source>
        <dbReference type="ARBA" id="ARBA00022801"/>
    </source>
</evidence>
<dbReference type="InterPro" id="IPR030459">
    <property type="entry name" value="Glyco_hydro_31_CS"/>
</dbReference>
<dbReference type="PROSITE" id="PS00707">
    <property type="entry name" value="GLYCOSYL_HYDROL_F31_2"/>
    <property type="match status" value="1"/>
</dbReference>
<dbReference type="GO" id="GO:0004553">
    <property type="term" value="F:hydrolase activity, hydrolyzing O-glycosyl compounds"/>
    <property type="evidence" value="ECO:0007669"/>
    <property type="project" value="InterPro"/>
</dbReference>
<evidence type="ECO:0000256" key="4">
    <source>
        <dbReference type="ARBA" id="ARBA00023180"/>
    </source>
</evidence>
<keyword evidence="5 6" id="KW-0326">Glycosidase</keyword>
<dbReference type="CDD" id="cd14752">
    <property type="entry name" value="GH31_N"/>
    <property type="match status" value="1"/>
</dbReference>
<dbReference type="InterPro" id="IPR017853">
    <property type="entry name" value="GH"/>
</dbReference>
<feature type="chain" id="PRO_5034023714" description="Glycoside hydrolase family 31 protein" evidence="7">
    <location>
        <begin position="29"/>
        <end position="967"/>
    </location>
</feature>
<comment type="similarity">
    <text evidence="1 6">Belongs to the glycosyl hydrolase 31 family.</text>
</comment>
<dbReference type="InterPro" id="IPR048395">
    <property type="entry name" value="Glyco_hydro_31_C"/>
</dbReference>
<dbReference type="InterPro" id="IPR000322">
    <property type="entry name" value="Glyco_hydro_31_TIM"/>
</dbReference>
<feature type="domain" description="Glycosyl hydrolase family 31 C-terminal" evidence="9">
    <location>
        <begin position="751"/>
        <end position="841"/>
    </location>
</feature>
<dbReference type="GO" id="GO:0030246">
    <property type="term" value="F:carbohydrate binding"/>
    <property type="evidence" value="ECO:0007669"/>
    <property type="project" value="InterPro"/>
</dbReference>
<comment type="caution">
    <text evidence="10">The sequence shown here is derived from an EMBL/GenBank/DDBJ whole genome shotgun (WGS) entry which is preliminary data.</text>
</comment>
<keyword evidence="4" id="KW-0325">Glycoprotein</keyword>
<dbReference type="CDD" id="cd06602">
    <property type="entry name" value="GH31_MGAM_SI_GAA"/>
    <property type="match status" value="1"/>
</dbReference>
<evidence type="ECO:0000256" key="6">
    <source>
        <dbReference type="RuleBase" id="RU361185"/>
    </source>
</evidence>
<dbReference type="Gene3D" id="2.60.40.1760">
    <property type="entry name" value="glycosyl hydrolase (family 31)"/>
    <property type="match status" value="1"/>
</dbReference>
<evidence type="ECO:0000313" key="11">
    <source>
        <dbReference type="Proteomes" id="UP000567179"/>
    </source>
</evidence>
<evidence type="ECO:0000256" key="1">
    <source>
        <dbReference type="ARBA" id="ARBA00007806"/>
    </source>
</evidence>
<dbReference type="OrthoDB" id="5839090at2759"/>
<dbReference type="GO" id="GO:0005975">
    <property type="term" value="P:carbohydrate metabolic process"/>
    <property type="evidence" value="ECO:0007669"/>
    <property type="project" value="InterPro"/>
</dbReference>
<evidence type="ECO:0000313" key="10">
    <source>
        <dbReference type="EMBL" id="KAF5319602.1"/>
    </source>
</evidence>
<evidence type="ECO:0008006" key="12">
    <source>
        <dbReference type="Google" id="ProtNLM"/>
    </source>
</evidence>
<dbReference type="Proteomes" id="UP000567179">
    <property type="component" value="Unassembled WGS sequence"/>
</dbReference>
<dbReference type="Gene3D" id="2.60.40.1180">
    <property type="entry name" value="Golgi alpha-mannosidase II"/>
    <property type="match status" value="2"/>
</dbReference>
<proteinExistence type="inferred from homology"/>
<dbReference type="SUPFAM" id="SSF51445">
    <property type="entry name" value="(Trans)glycosidases"/>
    <property type="match status" value="1"/>
</dbReference>
<evidence type="ECO:0000256" key="7">
    <source>
        <dbReference type="SAM" id="SignalP"/>
    </source>
</evidence>
<dbReference type="Gene3D" id="3.20.20.80">
    <property type="entry name" value="Glycosidases"/>
    <property type="match status" value="2"/>
</dbReference>
<dbReference type="PANTHER" id="PTHR22762:SF133">
    <property type="entry name" value="P-TYPE DOMAIN-CONTAINING PROTEIN"/>
    <property type="match status" value="1"/>
</dbReference>
<dbReference type="SUPFAM" id="SSF51011">
    <property type="entry name" value="Glycosyl hydrolase domain"/>
    <property type="match status" value="1"/>
</dbReference>
<dbReference type="SUPFAM" id="SSF74650">
    <property type="entry name" value="Galactose mutarotase-like"/>
    <property type="match status" value="1"/>
</dbReference>
<organism evidence="10 11">
    <name type="scientific">Psilocybe cf. subviscida</name>
    <dbReference type="NCBI Taxonomy" id="2480587"/>
    <lineage>
        <taxon>Eukaryota</taxon>
        <taxon>Fungi</taxon>
        <taxon>Dikarya</taxon>
        <taxon>Basidiomycota</taxon>
        <taxon>Agaricomycotina</taxon>
        <taxon>Agaricomycetes</taxon>
        <taxon>Agaricomycetidae</taxon>
        <taxon>Agaricales</taxon>
        <taxon>Agaricineae</taxon>
        <taxon>Strophariaceae</taxon>
        <taxon>Psilocybe</taxon>
    </lineage>
</organism>
<dbReference type="Pfam" id="PF01055">
    <property type="entry name" value="Glyco_hydro_31_2nd"/>
    <property type="match status" value="1"/>
</dbReference>
<keyword evidence="11" id="KW-1185">Reference proteome</keyword>
<sequence>MMTSQVTMYTPISSVALGLCLALTFVNAKPVSDPTDPVKHSLDVSKCPGYKLSSLQENQFGLSARLHLSGPACNAFGSDVSDLTIQVTYETTSRLHVNIFDTANEQFTLPQDVVARPAPPTKSFTNTSDLVFNFDPSPFAFWITRRSEPHATPLFDTRISSLPKTPVAAFNSSDQSTAFPAFPLVFENQYLQIASALPHKANVYGLGEVVSSSGYRRNISETIQTMWARDSPDPLDANIYGDHAIYLEHRFDPATKTSQSHGVFLLNPTGADIILATPPSSNVSLIEYRMLGGTLDFYFFSGPDPNTVIEQYGAFIGLPTWQPIWGFGFHLCRWGFQNVQDVRDQVTNMRKANIPLEVMWTDIDLYHAIRDFTTDPFRFPIDEMKTFIDELHANKQHYIPIVDPAIAKQSNASDIYDPYLKGAEQHVFLTNPDGSEYIGQSWPGFTVFPDWFQENAQNWWTEALRNWSASGIEFDGIWLDMNEVNSFCDGSCGTGGNFSNTTVPFIFPGEPSNPVIDYPECYNSTLFGPSGNITVNGTLTCHPDAASEALPNIQRRGLGAGKQKNVNLSNPPYAIHNANGPLTVHSLAPNATHAGGLVELDVHNIWGIMEERATHQALLSIIPNKRPFIIARSTFASAGKWTGHWLGDNFSLWSYLRRSIIGVLQFQLFQIPFVGADACGFDNNTDEELCNRWMQLAAFLPFYRNHNSRGAIFQEPYRWDSVANASRTAIGIRYSLLSYWYTLYANSSTNGTPPIRALFYEFPNEPELFGVDAQFLVGRDILVTPVVQPQVSTVSGIFPGGTGAIWRDWYTHEAVNATVGGPTTLSAPLGHINVHIRDGAALLLHAAPAYTIEETQDGPFSLLVSQSSSGLAHGTVYFDDGLSSPPGPSSVLTLSATKNAVTGKVQGSFKISQPLQSITVLGVASKPSTVSLDGKKLTSWSYDQKRQKLVVSALKQDLNEALSLMWD</sequence>
<protein>
    <recommendedName>
        <fullName evidence="12">Glycoside hydrolase family 31 protein</fullName>
    </recommendedName>
</protein>
<dbReference type="InterPro" id="IPR030458">
    <property type="entry name" value="Glyco_hydro_31_AS"/>
</dbReference>
<feature type="signal peptide" evidence="7">
    <location>
        <begin position="1"/>
        <end position="28"/>
    </location>
</feature>
<accession>A0A8H5F111</accession>
<evidence type="ECO:0000259" key="9">
    <source>
        <dbReference type="Pfam" id="PF21365"/>
    </source>
</evidence>
<dbReference type="EMBL" id="JAACJJ010000029">
    <property type="protein sequence ID" value="KAF5319602.1"/>
    <property type="molecule type" value="Genomic_DNA"/>
</dbReference>